<dbReference type="RefSeq" id="WP_345459757.1">
    <property type="nucleotide sequence ID" value="NZ_BAABRP010000001.1"/>
</dbReference>
<gene>
    <name evidence="2" type="ORF">Dcar01_00279</name>
</gene>
<feature type="transmembrane region" description="Helical" evidence="1">
    <location>
        <begin position="90"/>
        <end position="113"/>
    </location>
</feature>
<dbReference type="Proteomes" id="UP001401887">
    <property type="component" value="Unassembled WGS sequence"/>
</dbReference>
<comment type="caution">
    <text evidence="2">The sequence shown here is derived from an EMBL/GenBank/DDBJ whole genome shotgun (WGS) entry which is preliminary data.</text>
</comment>
<keyword evidence="3" id="KW-1185">Reference proteome</keyword>
<feature type="transmembrane region" description="Helical" evidence="1">
    <location>
        <begin position="21"/>
        <end position="40"/>
    </location>
</feature>
<keyword evidence="1" id="KW-1133">Transmembrane helix</keyword>
<proteinExistence type="predicted"/>
<evidence type="ECO:0000313" key="3">
    <source>
        <dbReference type="Proteomes" id="UP001401887"/>
    </source>
</evidence>
<dbReference type="EMBL" id="BAABRP010000001">
    <property type="protein sequence ID" value="GAA5511568.1"/>
    <property type="molecule type" value="Genomic_DNA"/>
</dbReference>
<keyword evidence="1" id="KW-0472">Membrane</keyword>
<accession>A0ABP9W6I7</accession>
<feature type="transmembrane region" description="Helical" evidence="1">
    <location>
        <begin position="47"/>
        <end position="70"/>
    </location>
</feature>
<protein>
    <recommendedName>
        <fullName evidence="4">Fluoride ion transporter CrcB</fullName>
    </recommendedName>
</protein>
<evidence type="ECO:0000313" key="2">
    <source>
        <dbReference type="EMBL" id="GAA5511568.1"/>
    </source>
</evidence>
<reference evidence="2 3" key="1">
    <citation type="submission" date="2024-02" db="EMBL/GenBank/DDBJ databases">
        <title>Deinococcus carri NBRC 110142.</title>
        <authorList>
            <person name="Ichikawa N."/>
            <person name="Katano-Makiyama Y."/>
            <person name="Hidaka K."/>
        </authorList>
    </citation>
    <scope>NUCLEOTIDE SEQUENCE [LARGE SCALE GENOMIC DNA]</scope>
    <source>
        <strain evidence="2 3">NBRC 110142</strain>
    </source>
</reference>
<evidence type="ECO:0008006" key="4">
    <source>
        <dbReference type="Google" id="ProtNLM"/>
    </source>
</evidence>
<name>A0ABP9W6I7_9DEIO</name>
<organism evidence="2 3">
    <name type="scientific">Deinococcus carri</name>
    <dbReference type="NCBI Taxonomy" id="1211323"/>
    <lineage>
        <taxon>Bacteria</taxon>
        <taxon>Thermotogati</taxon>
        <taxon>Deinococcota</taxon>
        <taxon>Deinococci</taxon>
        <taxon>Deinococcales</taxon>
        <taxon>Deinococcaceae</taxon>
        <taxon>Deinococcus</taxon>
    </lineage>
</organism>
<keyword evidence="1" id="KW-0812">Transmembrane</keyword>
<evidence type="ECO:0000256" key="1">
    <source>
        <dbReference type="SAM" id="Phobius"/>
    </source>
</evidence>
<sequence>MKASVTPRTGWQALANLLKRGALYGGAASVLGALLGDLLIQHGRHGVLTGLNLAGILLCILAGSFAQGSFGVQSGVAMSQARLGTAAPQMQWPLASMLVALLAAGVCFLLAWLGSGWR</sequence>